<comment type="subcellular location">
    <subcellularLocation>
        <location evidence="1">Cell outer membrane</location>
    </subcellularLocation>
</comment>
<evidence type="ECO:0000256" key="8">
    <source>
        <dbReference type="SAM" id="SignalP"/>
    </source>
</evidence>
<evidence type="ECO:0000256" key="7">
    <source>
        <dbReference type="ARBA" id="ARBA00023237"/>
    </source>
</evidence>
<dbReference type="Gene3D" id="1.20.1600.10">
    <property type="entry name" value="Outer membrane efflux proteins (OEP)"/>
    <property type="match status" value="1"/>
</dbReference>
<feature type="signal peptide" evidence="8">
    <location>
        <begin position="1"/>
        <end position="20"/>
    </location>
</feature>
<sequence>MDKKYIILLIVALLSGAIQAQDTLRIDFRQAVDLALSANVDYQMQTNSMEVLKVEKQSAFLSHLPNANINSSFSQQSGQQFQQIEGEIVVTNVRNEVVNAGLNMNMPIFNSGRRILDTQSAKLAYEAGEKGLDRASQQVMFDVARRYLQVLLDDELVRISQQNLINQKEQFRQIDGFVEAGLRTLSDKYNQQSEVARLESVLVDAELQYQNDVWDLSEYLQLDPGVVPVLESVNPRLDELRYDGMSMTELYDLAKVNRADGVQQELLEFSFKKDMQAIKAMYYPRIGAFYNYNTFFTSLDDRNLQDQLFNVYPQNTLGLSLSIPIFNNFQNRLNVSRSRVTYKNQILQKESVNRKIYQDVKLAHLNYMAAVKKEGNTSIQVMAAEEAQNAISERFRLGLSNFVDLATANQQLVAAQADKAQAVYTLFFQEVLMQHALGTLEVLK</sequence>
<evidence type="ECO:0000313" key="9">
    <source>
        <dbReference type="EMBL" id="TXD79488.1"/>
    </source>
</evidence>
<keyword evidence="7" id="KW-0998">Cell outer membrane</keyword>
<keyword evidence="10" id="KW-1185">Reference proteome</keyword>
<keyword evidence="6" id="KW-0472">Membrane</keyword>
<reference evidence="9 10" key="1">
    <citation type="submission" date="2019-08" db="EMBL/GenBank/DDBJ databases">
        <title>Genome of Algoriphagus ratkowskyi IC026.</title>
        <authorList>
            <person name="Bowman J.P."/>
        </authorList>
    </citation>
    <scope>NUCLEOTIDE SEQUENCE [LARGE SCALE GENOMIC DNA]</scope>
    <source>
        <strain evidence="9 10">IC026</strain>
    </source>
</reference>
<dbReference type="InterPro" id="IPR051906">
    <property type="entry name" value="TolC-like"/>
</dbReference>
<evidence type="ECO:0000256" key="3">
    <source>
        <dbReference type="ARBA" id="ARBA00022448"/>
    </source>
</evidence>
<comment type="caution">
    <text evidence="9">The sequence shown here is derived from an EMBL/GenBank/DDBJ whole genome shotgun (WGS) entry which is preliminary data.</text>
</comment>
<gene>
    <name evidence="9" type="ORF">ESW18_03460</name>
</gene>
<evidence type="ECO:0000256" key="4">
    <source>
        <dbReference type="ARBA" id="ARBA00022452"/>
    </source>
</evidence>
<keyword evidence="5" id="KW-0812">Transmembrane</keyword>
<evidence type="ECO:0000256" key="6">
    <source>
        <dbReference type="ARBA" id="ARBA00023136"/>
    </source>
</evidence>
<dbReference type="EMBL" id="VORV01000002">
    <property type="protein sequence ID" value="TXD79488.1"/>
    <property type="molecule type" value="Genomic_DNA"/>
</dbReference>
<dbReference type="PANTHER" id="PTHR30026:SF20">
    <property type="entry name" value="OUTER MEMBRANE PROTEIN TOLC"/>
    <property type="match status" value="1"/>
</dbReference>
<comment type="similarity">
    <text evidence="2">Belongs to the outer membrane factor (OMF) (TC 1.B.17) family.</text>
</comment>
<dbReference type="SUPFAM" id="SSF56954">
    <property type="entry name" value="Outer membrane efflux proteins (OEP)"/>
    <property type="match status" value="1"/>
</dbReference>
<evidence type="ECO:0000256" key="1">
    <source>
        <dbReference type="ARBA" id="ARBA00004442"/>
    </source>
</evidence>
<dbReference type="Proteomes" id="UP000321927">
    <property type="component" value="Unassembled WGS sequence"/>
</dbReference>
<evidence type="ECO:0000256" key="2">
    <source>
        <dbReference type="ARBA" id="ARBA00007613"/>
    </source>
</evidence>
<evidence type="ECO:0000313" key="10">
    <source>
        <dbReference type="Proteomes" id="UP000321927"/>
    </source>
</evidence>
<feature type="chain" id="PRO_5045699929" evidence="8">
    <location>
        <begin position="21"/>
        <end position="444"/>
    </location>
</feature>
<organism evidence="9 10">
    <name type="scientific">Algoriphagus ratkowskyi</name>
    <dbReference type="NCBI Taxonomy" id="57028"/>
    <lineage>
        <taxon>Bacteria</taxon>
        <taxon>Pseudomonadati</taxon>
        <taxon>Bacteroidota</taxon>
        <taxon>Cytophagia</taxon>
        <taxon>Cytophagales</taxon>
        <taxon>Cyclobacteriaceae</taxon>
        <taxon>Algoriphagus</taxon>
    </lineage>
</organism>
<name>A0ABY3HSF0_9BACT</name>
<dbReference type="PANTHER" id="PTHR30026">
    <property type="entry name" value="OUTER MEMBRANE PROTEIN TOLC"/>
    <property type="match status" value="1"/>
</dbReference>
<protein>
    <submittedName>
        <fullName evidence="9">TolC family protein</fullName>
    </submittedName>
</protein>
<accession>A0ABY3HSF0</accession>
<keyword evidence="8" id="KW-0732">Signal</keyword>
<keyword evidence="3" id="KW-0813">Transport</keyword>
<keyword evidence="4" id="KW-1134">Transmembrane beta strand</keyword>
<dbReference type="Pfam" id="PF02321">
    <property type="entry name" value="OEP"/>
    <property type="match status" value="2"/>
</dbReference>
<evidence type="ECO:0000256" key="5">
    <source>
        <dbReference type="ARBA" id="ARBA00022692"/>
    </source>
</evidence>
<dbReference type="InterPro" id="IPR003423">
    <property type="entry name" value="OMP_efflux"/>
</dbReference>
<proteinExistence type="inferred from homology"/>